<keyword evidence="2" id="KW-1185">Reference proteome</keyword>
<dbReference type="Proteomes" id="UP000078540">
    <property type="component" value="Unassembled WGS sequence"/>
</dbReference>
<dbReference type="AlphaFoldDB" id="A0A151I4P0"/>
<protein>
    <submittedName>
        <fullName evidence="1">Uncharacterized protein</fullName>
    </submittedName>
</protein>
<dbReference type="EMBL" id="KQ976451">
    <property type="protein sequence ID" value="KYM85595.1"/>
    <property type="molecule type" value="Genomic_DNA"/>
</dbReference>
<organism evidence="1 2">
    <name type="scientific">Atta colombica</name>
    <dbReference type="NCBI Taxonomy" id="520822"/>
    <lineage>
        <taxon>Eukaryota</taxon>
        <taxon>Metazoa</taxon>
        <taxon>Ecdysozoa</taxon>
        <taxon>Arthropoda</taxon>
        <taxon>Hexapoda</taxon>
        <taxon>Insecta</taxon>
        <taxon>Pterygota</taxon>
        <taxon>Neoptera</taxon>
        <taxon>Endopterygota</taxon>
        <taxon>Hymenoptera</taxon>
        <taxon>Apocrita</taxon>
        <taxon>Aculeata</taxon>
        <taxon>Formicoidea</taxon>
        <taxon>Formicidae</taxon>
        <taxon>Myrmicinae</taxon>
        <taxon>Atta</taxon>
    </lineage>
</organism>
<accession>A0A151I4P0</accession>
<proteinExistence type="predicted"/>
<name>A0A151I4P0_9HYME</name>
<evidence type="ECO:0000313" key="1">
    <source>
        <dbReference type="EMBL" id="KYM85595.1"/>
    </source>
</evidence>
<gene>
    <name evidence="1" type="ORF">ALC53_04532</name>
</gene>
<reference evidence="1 2" key="1">
    <citation type="submission" date="2015-09" db="EMBL/GenBank/DDBJ databases">
        <title>Atta colombica WGS genome.</title>
        <authorList>
            <person name="Nygaard S."/>
            <person name="Hu H."/>
            <person name="Boomsma J."/>
            <person name="Zhang G."/>
        </authorList>
    </citation>
    <scope>NUCLEOTIDE SEQUENCE [LARGE SCALE GENOMIC DNA]</scope>
    <source>
        <strain evidence="1">Treedump-2</strain>
        <tissue evidence="1">Whole body</tissue>
    </source>
</reference>
<sequence>MITRRFEELFATNANSYVLKTKENDSPRSSNYDHRVIISHSALAFSDSSEGYVFIR</sequence>
<evidence type="ECO:0000313" key="2">
    <source>
        <dbReference type="Proteomes" id="UP000078540"/>
    </source>
</evidence>